<feature type="domain" description="Expansin-like CBD" evidence="6">
    <location>
        <begin position="185"/>
        <end position="268"/>
    </location>
</feature>
<dbReference type="Gramene" id="PSAT_LOCUS11702_t1">
    <property type="protein sequence ID" value="CAL5191770.1"/>
    <property type="gene ID" value="PSAT_LOCUS11702"/>
</dbReference>
<sequence length="272" mass="29063">MALSAFSYTLILLGSLSIFIVTPSYSFNPRKLVNVTSYSSPDSDWSPSVATWYGSSDGDGSEGGACGYGNAVGQSPFSSLISAGSPAIYDSGKGCGSCYEVRCTGNSACSGNPVRVVITDECAGCGSDAEYHFDLSGTSFGSMAVSGQDQELRNAGKINMEHRRVECNYAGRSIAFHVDSGSNHEYFATLIEYEEGDGDLNKVEVKEALDSSSWDTMQQSWGAVWKYDKGAPLHAPFSIRLTTLESGKTIVAENVIPAGWMPGQTYRSIVNF</sequence>
<dbReference type="GO" id="GO:0005576">
    <property type="term" value="C:extracellular region"/>
    <property type="evidence" value="ECO:0007669"/>
    <property type="project" value="UniProtKB-SubCell"/>
</dbReference>
<feature type="chain" id="PRO_5038560357" description="Expansin-B2" evidence="4">
    <location>
        <begin position="27"/>
        <end position="272"/>
    </location>
</feature>
<dbReference type="CDD" id="cd22275">
    <property type="entry name" value="DPBB_EXPB_N"/>
    <property type="match status" value="1"/>
</dbReference>
<dbReference type="PROSITE" id="PS50842">
    <property type="entry name" value="EXPANSIN_EG45"/>
    <property type="match status" value="1"/>
</dbReference>
<evidence type="ECO:0000313" key="8">
    <source>
        <dbReference type="Proteomes" id="UP001058974"/>
    </source>
</evidence>
<keyword evidence="4" id="KW-0732">Signal</keyword>
<dbReference type="Pfam" id="PF03330">
    <property type="entry name" value="DPBB_1"/>
    <property type="match status" value="1"/>
</dbReference>
<dbReference type="InterPro" id="IPR007117">
    <property type="entry name" value="Expansin_CBD"/>
</dbReference>
<gene>
    <name evidence="7" type="ORF">KIW84_034956</name>
</gene>
<dbReference type="Gramene" id="Psat03G0495600-T1">
    <property type="protein sequence ID" value="KAI5430564.1"/>
    <property type="gene ID" value="KIW84_034956"/>
</dbReference>
<dbReference type="InterPro" id="IPR036749">
    <property type="entry name" value="Expansin_CBD_sf"/>
</dbReference>
<keyword evidence="2" id="KW-0964">Secreted</keyword>
<dbReference type="InterPro" id="IPR009009">
    <property type="entry name" value="RlpA-like_DPBB"/>
</dbReference>
<dbReference type="SUPFAM" id="SSF50685">
    <property type="entry name" value="Barwin-like endoglucanases"/>
    <property type="match status" value="1"/>
</dbReference>
<evidence type="ECO:0000256" key="4">
    <source>
        <dbReference type="SAM" id="SignalP"/>
    </source>
</evidence>
<comment type="caution">
    <text evidence="7">The sequence shown here is derived from an EMBL/GenBank/DDBJ whole genome shotgun (WGS) entry which is preliminary data.</text>
</comment>
<dbReference type="EMBL" id="JAMSHJ010000003">
    <property type="protein sequence ID" value="KAI5430564.1"/>
    <property type="molecule type" value="Genomic_DNA"/>
</dbReference>
<proteinExistence type="inferred from homology"/>
<comment type="subcellular location">
    <subcellularLocation>
        <location evidence="1">Secreted</location>
    </subcellularLocation>
</comment>
<dbReference type="PROSITE" id="PS50843">
    <property type="entry name" value="EXPANSIN_CBD"/>
    <property type="match status" value="1"/>
</dbReference>
<evidence type="ECO:0000259" key="6">
    <source>
        <dbReference type="PROSITE" id="PS50843"/>
    </source>
</evidence>
<protein>
    <recommendedName>
        <fullName evidence="9">Expansin-B2</fullName>
    </recommendedName>
</protein>
<dbReference type="InterPro" id="IPR036908">
    <property type="entry name" value="RlpA-like_sf"/>
</dbReference>
<dbReference type="Gene3D" id="2.40.40.10">
    <property type="entry name" value="RlpA-like domain"/>
    <property type="match status" value="1"/>
</dbReference>
<dbReference type="PRINTS" id="PR00829">
    <property type="entry name" value="LOLP1ALLERGN"/>
</dbReference>
<dbReference type="InterPro" id="IPR005795">
    <property type="entry name" value="LolPI"/>
</dbReference>
<evidence type="ECO:0000256" key="1">
    <source>
        <dbReference type="ARBA" id="ARBA00004613"/>
    </source>
</evidence>
<dbReference type="PANTHER" id="PTHR31692">
    <property type="entry name" value="EXPANSIN-B3"/>
    <property type="match status" value="1"/>
</dbReference>
<dbReference type="PANTHER" id="PTHR31692:SF129">
    <property type="entry name" value="EXPANSIN-LIKE PROTEIN B1"/>
    <property type="match status" value="1"/>
</dbReference>
<evidence type="ECO:0000259" key="5">
    <source>
        <dbReference type="PROSITE" id="PS50842"/>
    </source>
</evidence>
<dbReference type="SUPFAM" id="SSF49590">
    <property type="entry name" value="PHL pollen allergen"/>
    <property type="match status" value="1"/>
</dbReference>
<name>A0A9D4Y2D6_PEA</name>
<evidence type="ECO:0000256" key="2">
    <source>
        <dbReference type="ARBA" id="ARBA00022525"/>
    </source>
</evidence>
<dbReference type="GO" id="GO:0009653">
    <property type="term" value="P:anatomical structure morphogenesis"/>
    <property type="evidence" value="ECO:0007669"/>
    <property type="project" value="UniProtKB-ARBA"/>
</dbReference>
<dbReference type="Proteomes" id="UP001058974">
    <property type="component" value="Chromosome 3"/>
</dbReference>
<evidence type="ECO:0000313" key="7">
    <source>
        <dbReference type="EMBL" id="KAI5430564.1"/>
    </source>
</evidence>
<dbReference type="PRINTS" id="PR01225">
    <property type="entry name" value="EXPANSNFAMLY"/>
</dbReference>
<dbReference type="InterPro" id="IPR007118">
    <property type="entry name" value="Expan_Lol_pI"/>
</dbReference>
<dbReference type="Pfam" id="PF01357">
    <property type="entry name" value="Expansin_C"/>
    <property type="match status" value="1"/>
</dbReference>
<accession>A0A9D4Y2D6</accession>
<evidence type="ECO:0008006" key="9">
    <source>
        <dbReference type="Google" id="ProtNLM"/>
    </source>
</evidence>
<dbReference type="OrthoDB" id="406505at2759"/>
<evidence type="ECO:0000256" key="3">
    <source>
        <dbReference type="RuleBase" id="RU003460"/>
    </source>
</evidence>
<dbReference type="InterPro" id="IPR007112">
    <property type="entry name" value="Expansin/allergen_DPBB_dom"/>
</dbReference>
<feature type="signal peptide" evidence="4">
    <location>
        <begin position="1"/>
        <end position="26"/>
    </location>
</feature>
<reference evidence="7 8" key="1">
    <citation type="journal article" date="2022" name="Nat. Genet.">
        <title>Improved pea reference genome and pan-genome highlight genomic features and evolutionary characteristics.</title>
        <authorList>
            <person name="Yang T."/>
            <person name="Liu R."/>
            <person name="Luo Y."/>
            <person name="Hu S."/>
            <person name="Wang D."/>
            <person name="Wang C."/>
            <person name="Pandey M.K."/>
            <person name="Ge S."/>
            <person name="Xu Q."/>
            <person name="Li N."/>
            <person name="Li G."/>
            <person name="Huang Y."/>
            <person name="Saxena R.K."/>
            <person name="Ji Y."/>
            <person name="Li M."/>
            <person name="Yan X."/>
            <person name="He Y."/>
            <person name="Liu Y."/>
            <person name="Wang X."/>
            <person name="Xiang C."/>
            <person name="Varshney R.K."/>
            <person name="Ding H."/>
            <person name="Gao S."/>
            <person name="Zong X."/>
        </authorList>
    </citation>
    <scope>NUCLEOTIDE SEQUENCE [LARGE SCALE GENOMIC DNA]</scope>
    <source>
        <strain evidence="7 8">cv. Zhongwan 6</strain>
    </source>
</reference>
<dbReference type="Gene3D" id="2.60.40.760">
    <property type="entry name" value="Expansin, cellulose-binding-like domain"/>
    <property type="match status" value="1"/>
</dbReference>
<dbReference type="Gramene" id="Psat3g159240.1">
    <property type="protein sequence ID" value="Psat3g159240.1.cds"/>
    <property type="gene ID" value="Psat3g159240"/>
</dbReference>
<comment type="similarity">
    <text evidence="3">Belongs to the expansin family.</text>
</comment>
<keyword evidence="8" id="KW-1185">Reference proteome</keyword>
<organism evidence="7 8">
    <name type="scientific">Pisum sativum</name>
    <name type="common">Garden pea</name>
    <name type="synonym">Lathyrus oleraceus</name>
    <dbReference type="NCBI Taxonomy" id="3888"/>
    <lineage>
        <taxon>Eukaryota</taxon>
        <taxon>Viridiplantae</taxon>
        <taxon>Streptophyta</taxon>
        <taxon>Embryophyta</taxon>
        <taxon>Tracheophyta</taxon>
        <taxon>Spermatophyta</taxon>
        <taxon>Magnoliopsida</taxon>
        <taxon>eudicotyledons</taxon>
        <taxon>Gunneridae</taxon>
        <taxon>Pentapetalae</taxon>
        <taxon>rosids</taxon>
        <taxon>fabids</taxon>
        <taxon>Fabales</taxon>
        <taxon>Fabaceae</taxon>
        <taxon>Papilionoideae</taxon>
        <taxon>50 kb inversion clade</taxon>
        <taxon>NPAAA clade</taxon>
        <taxon>Hologalegina</taxon>
        <taxon>IRL clade</taxon>
        <taxon>Fabeae</taxon>
        <taxon>Lathyrus</taxon>
    </lineage>
</organism>
<dbReference type="AlphaFoldDB" id="A0A9D4Y2D6"/>
<feature type="domain" description="Expansin-like EG45" evidence="5">
    <location>
        <begin position="63"/>
        <end position="172"/>
    </location>
</feature>